<keyword evidence="5" id="KW-1185">Reference proteome</keyword>
<dbReference type="Pfam" id="PF07687">
    <property type="entry name" value="M20_dimer"/>
    <property type="match status" value="1"/>
</dbReference>
<evidence type="ECO:0000256" key="1">
    <source>
        <dbReference type="ARBA" id="ARBA00022801"/>
    </source>
</evidence>
<dbReference type="OrthoDB" id="9777385at2"/>
<dbReference type="Gene3D" id="3.40.630.10">
    <property type="entry name" value="Zn peptidases"/>
    <property type="match status" value="1"/>
</dbReference>
<dbReference type="Pfam" id="PF01546">
    <property type="entry name" value="Peptidase_M20"/>
    <property type="match status" value="1"/>
</dbReference>
<dbReference type="GO" id="GO:0046872">
    <property type="term" value="F:metal ion binding"/>
    <property type="evidence" value="ECO:0007669"/>
    <property type="project" value="UniProtKB-KW"/>
</dbReference>
<keyword evidence="2" id="KW-0464">Manganese</keyword>
<dbReference type="NCBIfam" id="TIGR01891">
    <property type="entry name" value="amidohydrolases"/>
    <property type="match status" value="1"/>
</dbReference>
<dbReference type="SUPFAM" id="SSF53187">
    <property type="entry name" value="Zn-dependent exopeptidases"/>
    <property type="match status" value="1"/>
</dbReference>
<dbReference type="InterPro" id="IPR017439">
    <property type="entry name" value="Amidohydrolase"/>
</dbReference>
<feature type="domain" description="Peptidase M20 dimerisation" evidence="3">
    <location>
        <begin position="181"/>
        <end position="278"/>
    </location>
</feature>
<dbReference type="Gene3D" id="3.30.70.360">
    <property type="match status" value="1"/>
</dbReference>
<keyword evidence="1 4" id="KW-0378">Hydrolase</keyword>
<feature type="binding site" evidence="2">
    <location>
        <position position="133"/>
    </location>
    <ligand>
        <name>Mn(2+)</name>
        <dbReference type="ChEBI" id="CHEBI:29035"/>
        <label>2</label>
    </ligand>
</feature>
<feature type="binding site" evidence="2">
    <location>
        <position position="98"/>
    </location>
    <ligand>
        <name>Mn(2+)</name>
        <dbReference type="ChEBI" id="CHEBI:29035"/>
        <label>2</label>
    </ligand>
</feature>
<dbReference type="PIRSF" id="PIRSF005962">
    <property type="entry name" value="Pept_M20D_amidohydro"/>
    <property type="match status" value="1"/>
</dbReference>
<feature type="binding site" evidence="2">
    <location>
        <position position="353"/>
    </location>
    <ligand>
        <name>Mn(2+)</name>
        <dbReference type="ChEBI" id="CHEBI:29035"/>
        <label>2</label>
    </ligand>
</feature>
<feature type="binding site" evidence="2">
    <location>
        <position position="159"/>
    </location>
    <ligand>
        <name>Mn(2+)</name>
        <dbReference type="ChEBI" id="CHEBI:29035"/>
        <label>2</label>
    </ligand>
</feature>
<proteinExistence type="predicted"/>
<evidence type="ECO:0000259" key="3">
    <source>
        <dbReference type="Pfam" id="PF07687"/>
    </source>
</evidence>
<comment type="cofactor">
    <cofactor evidence="2">
        <name>Mn(2+)</name>
        <dbReference type="ChEBI" id="CHEBI:29035"/>
    </cofactor>
    <text evidence="2">The Mn(2+) ion enhances activity.</text>
</comment>
<keyword evidence="2" id="KW-0479">Metal-binding</keyword>
<name>A0A1X7KXN2_9BACT</name>
<evidence type="ECO:0000313" key="4">
    <source>
        <dbReference type="EMBL" id="SMG46326.1"/>
    </source>
</evidence>
<sequence>MDLKLNLDELVTLRHHLHAHAEVANQEEKTAKIIVDFLEKYNADHIWKNVGGHGVIALFKGKEDGQSIGFRADLDALHIEETIHLEYESKTPHVSHKCGHDGHMTMVAGVASYLKQYALKRGNVYLIFQPAEETGEGAERINKGLKALDIQLDYLFGLHNLPAFPKGEIVSKKGTFAAASRGMVVKIFGKTSHAAEPEFGISPVLAMAKISTEITHIHRTIDFSDLTLATVIHSELGEIAFGTSPGYGEIRVTLRAMRDEDMSFLIDEAENLVHKYCEDDGLGCEISYTEVFPATINSEESFDIMQQAATGIDLNFKELITPFKWSEDFGQYKLQYKTGFFGVGAGDDCPHLHDEFYDFPDSIIESGVQMYAGLMKYFDLID</sequence>
<evidence type="ECO:0000256" key="2">
    <source>
        <dbReference type="PIRSR" id="PIRSR005962-1"/>
    </source>
</evidence>
<dbReference type="GO" id="GO:0016787">
    <property type="term" value="F:hydrolase activity"/>
    <property type="evidence" value="ECO:0007669"/>
    <property type="project" value="UniProtKB-KW"/>
</dbReference>
<dbReference type="PANTHER" id="PTHR11014:SF169">
    <property type="entry name" value="CLAN MH, FAMILY M20, PEPTIDASE T-LIKE METALLOPEPTIDASE"/>
    <property type="match status" value="1"/>
</dbReference>
<dbReference type="InterPro" id="IPR002933">
    <property type="entry name" value="Peptidase_M20"/>
</dbReference>
<dbReference type="InterPro" id="IPR011650">
    <property type="entry name" value="Peptidase_M20_dimer"/>
</dbReference>
<evidence type="ECO:0000313" key="5">
    <source>
        <dbReference type="Proteomes" id="UP000193804"/>
    </source>
</evidence>
<dbReference type="PANTHER" id="PTHR11014">
    <property type="entry name" value="PEPTIDASE M20 FAMILY MEMBER"/>
    <property type="match status" value="1"/>
</dbReference>
<feature type="binding site" evidence="2">
    <location>
        <position position="100"/>
    </location>
    <ligand>
        <name>Mn(2+)</name>
        <dbReference type="ChEBI" id="CHEBI:29035"/>
        <label>2</label>
    </ligand>
</feature>
<dbReference type="EMBL" id="FXAW01000007">
    <property type="protein sequence ID" value="SMG46326.1"/>
    <property type="molecule type" value="Genomic_DNA"/>
</dbReference>
<dbReference type="RefSeq" id="WP_085518396.1">
    <property type="nucleotide sequence ID" value="NZ_FXAW01000007.1"/>
</dbReference>
<protein>
    <submittedName>
        <fullName evidence="4">Amidohydrolase</fullName>
    </submittedName>
</protein>
<dbReference type="STRING" id="1028.SAMN05661096_03261"/>
<dbReference type="Proteomes" id="UP000193804">
    <property type="component" value="Unassembled WGS sequence"/>
</dbReference>
<dbReference type="AlphaFoldDB" id="A0A1X7KXN2"/>
<gene>
    <name evidence="4" type="ORF">SAMN05661096_03261</name>
</gene>
<dbReference type="SUPFAM" id="SSF55031">
    <property type="entry name" value="Bacterial exopeptidase dimerisation domain"/>
    <property type="match status" value="1"/>
</dbReference>
<organism evidence="4 5">
    <name type="scientific">Marivirga sericea</name>
    <dbReference type="NCBI Taxonomy" id="1028"/>
    <lineage>
        <taxon>Bacteria</taxon>
        <taxon>Pseudomonadati</taxon>
        <taxon>Bacteroidota</taxon>
        <taxon>Cytophagia</taxon>
        <taxon>Cytophagales</taxon>
        <taxon>Marivirgaceae</taxon>
        <taxon>Marivirga</taxon>
    </lineage>
</organism>
<reference evidence="5" key="1">
    <citation type="submission" date="2017-04" db="EMBL/GenBank/DDBJ databases">
        <authorList>
            <person name="Varghese N."/>
            <person name="Submissions S."/>
        </authorList>
    </citation>
    <scope>NUCLEOTIDE SEQUENCE [LARGE SCALE GENOMIC DNA]</scope>
    <source>
        <strain evidence="5">DSM 4125</strain>
    </source>
</reference>
<accession>A0A1X7KXN2</accession>
<dbReference type="InterPro" id="IPR036264">
    <property type="entry name" value="Bact_exopeptidase_dim_dom"/>
</dbReference>